<feature type="compositionally biased region" description="Low complexity" evidence="8">
    <location>
        <begin position="107"/>
        <end position="120"/>
    </location>
</feature>
<keyword evidence="5" id="KW-0811">Translocation</keyword>
<evidence type="ECO:0000313" key="9">
    <source>
        <dbReference type="EMBL" id="GJJ08374.1"/>
    </source>
</evidence>
<feature type="region of interest" description="Disordered" evidence="8">
    <location>
        <begin position="1"/>
        <end position="210"/>
    </location>
</feature>
<dbReference type="Gene3D" id="6.10.140.1350">
    <property type="match status" value="1"/>
</dbReference>
<keyword evidence="6" id="KW-0906">Nuclear pore complex</keyword>
<keyword evidence="2" id="KW-0813">Transport</keyword>
<gene>
    <name evidence="9" type="ORF">Clacol_002588</name>
</gene>
<reference evidence="9" key="1">
    <citation type="submission" date="2021-10" db="EMBL/GenBank/DDBJ databases">
        <title>De novo Genome Assembly of Clathrus columnatus (Basidiomycota, Fungi) Using Illumina and Nanopore Sequence Data.</title>
        <authorList>
            <person name="Ogiso-Tanaka E."/>
            <person name="Itagaki H."/>
            <person name="Hosoya T."/>
            <person name="Hosaka K."/>
        </authorList>
    </citation>
    <scope>NUCLEOTIDE SEQUENCE</scope>
    <source>
        <strain evidence="9">MO-923</strain>
    </source>
</reference>
<comment type="caution">
    <text evidence="9">The sequence shown here is derived from an EMBL/GenBank/DDBJ whole genome shotgun (WGS) entry which is preliminary data.</text>
</comment>
<name>A0AAV5A559_9AGAM</name>
<dbReference type="PANTHER" id="PTHR13437:SF2">
    <property type="entry name" value="NUCLEOPORIN P58_P45"/>
    <property type="match status" value="1"/>
</dbReference>
<evidence type="ECO:0000256" key="1">
    <source>
        <dbReference type="ARBA" id="ARBA00004567"/>
    </source>
</evidence>
<feature type="compositionally biased region" description="Polar residues" evidence="8">
    <location>
        <begin position="61"/>
        <end position="101"/>
    </location>
</feature>
<dbReference type="InterPro" id="IPR025574">
    <property type="entry name" value="Nucleoporin_FG_rpt"/>
</dbReference>
<dbReference type="GO" id="GO:0017056">
    <property type="term" value="F:structural constituent of nuclear pore"/>
    <property type="evidence" value="ECO:0007669"/>
    <property type="project" value="InterPro"/>
</dbReference>
<keyword evidence="7" id="KW-0539">Nucleus</keyword>
<dbReference type="InterPro" id="IPR024882">
    <property type="entry name" value="NUP58/p45/49"/>
</dbReference>
<evidence type="ECO:0000256" key="5">
    <source>
        <dbReference type="ARBA" id="ARBA00023010"/>
    </source>
</evidence>
<accession>A0AAV5A559</accession>
<comment type="subcellular location">
    <subcellularLocation>
        <location evidence="1">Nucleus</location>
        <location evidence="1">Nuclear pore complex</location>
    </subcellularLocation>
</comment>
<dbReference type="Pfam" id="PF13634">
    <property type="entry name" value="Nucleoporin_FG"/>
    <property type="match status" value="2"/>
</dbReference>
<evidence type="ECO:0000256" key="3">
    <source>
        <dbReference type="ARBA" id="ARBA00022816"/>
    </source>
</evidence>
<dbReference type="Proteomes" id="UP001050691">
    <property type="component" value="Unassembled WGS sequence"/>
</dbReference>
<evidence type="ECO:0000256" key="8">
    <source>
        <dbReference type="SAM" id="MobiDB-lite"/>
    </source>
</evidence>
<keyword evidence="10" id="KW-1185">Reference proteome</keyword>
<dbReference type="EMBL" id="BPWL01000003">
    <property type="protein sequence ID" value="GJJ08374.1"/>
    <property type="molecule type" value="Genomic_DNA"/>
</dbReference>
<feature type="compositionally biased region" description="Polar residues" evidence="8">
    <location>
        <begin position="16"/>
        <end position="30"/>
    </location>
</feature>
<dbReference type="GO" id="GO:0008139">
    <property type="term" value="F:nuclear localization sequence binding"/>
    <property type="evidence" value="ECO:0007669"/>
    <property type="project" value="InterPro"/>
</dbReference>
<dbReference type="GO" id="GO:0005643">
    <property type="term" value="C:nuclear pore"/>
    <property type="evidence" value="ECO:0007669"/>
    <property type="project" value="UniProtKB-SubCell"/>
</dbReference>
<dbReference type="PANTHER" id="PTHR13437">
    <property type="entry name" value="NUCLEOPORIN P58/P45 NUCLEOPORIN-LIKE PROTEIN 1"/>
    <property type="match status" value="1"/>
</dbReference>
<dbReference type="GO" id="GO:0015031">
    <property type="term" value="P:protein transport"/>
    <property type="evidence" value="ECO:0007669"/>
    <property type="project" value="UniProtKB-KW"/>
</dbReference>
<feature type="compositionally biased region" description="Polar residues" evidence="8">
    <location>
        <begin position="39"/>
        <end position="54"/>
    </location>
</feature>
<evidence type="ECO:0008006" key="11">
    <source>
        <dbReference type="Google" id="ProtNLM"/>
    </source>
</evidence>
<evidence type="ECO:0000256" key="7">
    <source>
        <dbReference type="ARBA" id="ARBA00023242"/>
    </source>
</evidence>
<evidence type="ECO:0000256" key="2">
    <source>
        <dbReference type="ARBA" id="ARBA00022448"/>
    </source>
</evidence>
<proteinExistence type="predicted"/>
<feature type="compositionally biased region" description="Polar residues" evidence="8">
    <location>
        <begin position="131"/>
        <end position="171"/>
    </location>
</feature>
<keyword evidence="3" id="KW-0509">mRNA transport</keyword>
<dbReference type="GO" id="GO:0051028">
    <property type="term" value="P:mRNA transport"/>
    <property type="evidence" value="ECO:0007669"/>
    <property type="project" value="UniProtKB-KW"/>
</dbReference>
<evidence type="ECO:0000256" key="4">
    <source>
        <dbReference type="ARBA" id="ARBA00022927"/>
    </source>
</evidence>
<evidence type="ECO:0000256" key="6">
    <source>
        <dbReference type="ARBA" id="ARBA00023132"/>
    </source>
</evidence>
<dbReference type="AlphaFoldDB" id="A0AAV5A559"/>
<protein>
    <recommendedName>
        <fullName evidence="11">Nucleoporin p58/p45</fullName>
    </recommendedName>
</protein>
<evidence type="ECO:0000313" key="10">
    <source>
        <dbReference type="Proteomes" id="UP001050691"/>
    </source>
</evidence>
<sequence>MAFASSSADFGIRSSAPAQAQAFSEKQNPPSLFGGGQSTFGQNTVQPNTSNSIFGQPPQQPANSGINTFGSWGNNSVNNANTGTTWGQAAGQNQSQQTSALGGNAFGNPTQQQQPSQPSIFGGGSGAFGHTNVQQNQNQGSGLFGSNNNQNQTQQPMGSSIFGNSLFGANTQQQQQQQPSTNGTSLFIPKSTFGSSFGNANPVPQPPTSSLWANPLTSNNVQSSFTQSLAGSSIQAQQQSAPLFTRTTRFNDLPETVQKVFETIDTHIQGRIQISRALKSRSLADEPTKAAETLRRAHNDLLNTVSSQQSDRTVVEEIRSKVDQCVQDTIITTRIIDGFKNPQQNGTYLKNHVTFPLEYADELYRAALSLKIYFIRAAENIRHKLLWYKSTIEAQNKSFLALAAKTAELDTELQKLKNEYRELWKAHTGSARDPFNELDRRPGDSEGLLNGIGSFNLNR</sequence>
<organism evidence="9 10">
    <name type="scientific">Clathrus columnatus</name>
    <dbReference type="NCBI Taxonomy" id="1419009"/>
    <lineage>
        <taxon>Eukaryota</taxon>
        <taxon>Fungi</taxon>
        <taxon>Dikarya</taxon>
        <taxon>Basidiomycota</taxon>
        <taxon>Agaricomycotina</taxon>
        <taxon>Agaricomycetes</taxon>
        <taxon>Phallomycetidae</taxon>
        <taxon>Phallales</taxon>
        <taxon>Clathraceae</taxon>
        <taxon>Clathrus</taxon>
    </lineage>
</organism>
<keyword evidence="4" id="KW-0653">Protein transport</keyword>